<evidence type="ECO:0000313" key="12">
    <source>
        <dbReference type="EMBL" id="KAF1084002.1"/>
    </source>
</evidence>
<reference evidence="12" key="1">
    <citation type="submission" date="2016-02" db="EMBL/GenBank/DDBJ databases">
        <title>Draft Genome Sequence of Sporotomaculum syntrophicum Strain FB, a Syntrophic Benzoate Degrader.</title>
        <authorList>
            <person name="Nobu M.K."/>
            <person name="Narihiro T."/>
            <person name="Qiu Y.-L."/>
            <person name="Ohashi A."/>
            <person name="Liu W.-T."/>
            <person name="Yuji S."/>
        </authorList>
    </citation>
    <scope>NUCLEOTIDE SEQUENCE</scope>
    <source>
        <strain evidence="12">FB</strain>
    </source>
</reference>
<dbReference type="PANTHER" id="PTHR43749">
    <property type="entry name" value="RNA-SPLICING LIGASE RTCB"/>
    <property type="match status" value="1"/>
</dbReference>
<feature type="binding site" evidence="10">
    <location>
        <begin position="284"/>
        <end position="285"/>
    </location>
    <ligand>
        <name>GMP</name>
        <dbReference type="ChEBI" id="CHEBI:58115"/>
    </ligand>
</feature>
<dbReference type="Gene3D" id="3.90.1860.10">
    <property type="entry name" value="tRNA-splicing ligase RtcB"/>
    <property type="match status" value="1"/>
</dbReference>
<comment type="caution">
    <text evidence="12">The sequence shown here is derived from an EMBL/GenBank/DDBJ whole genome shotgun (WGS) entry which is preliminary data.</text>
</comment>
<dbReference type="EC" id="6.5.1.8" evidence="1"/>
<organism evidence="12 13">
    <name type="scientific">Sporotomaculum syntrophicum</name>
    <dbReference type="NCBI Taxonomy" id="182264"/>
    <lineage>
        <taxon>Bacteria</taxon>
        <taxon>Bacillati</taxon>
        <taxon>Bacillota</taxon>
        <taxon>Clostridia</taxon>
        <taxon>Eubacteriales</taxon>
        <taxon>Desulfallaceae</taxon>
        <taxon>Sporotomaculum</taxon>
    </lineage>
</organism>
<feature type="binding site" evidence="10">
    <location>
        <position position="414"/>
    </location>
    <ligand>
        <name>GMP</name>
        <dbReference type="ChEBI" id="CHEBI:58115"/>
    </ligand>
</feature>
<evidence type="ECO:0000256" key="7">
    <source>
        <dbReference type="ARBA" id="ARBA00023211"/>
    </source>
</evidence>
<evidence type="ECO:0000256" key="11">
    <source>
        <dbReference type="PIRSR" id="PIRSR601233-3"/>
    </source>
</evidence>
<evidence type="ECO:0000256" key="4">
    <source>
        <dbReference type="ARBA" id="ARBA00022741"/>
    </source>
</evidence>
<feature type="binding site" evidence="10">
    <location>
        <position position="323"/>
    </location>
    <ligand>
        <name>GMP</name>
        <dbReference type="ChEBI" id="CHEBI:58115"/>
    </ligand>
</feature>
<dbReference type="GO" id="GO:0042245">
    <property type="term" value="P:RNA repair"/>
    <property type="evidence" value="ECO:0007669"/>
    <property type="project" value="UniProtKB-KW"/>
</dbReference>
<dbReference type="InterPro" id="IPR001233">
    <property type="entry name" value="RtcB"/>
</dbReference>
<feature type="active site" description="GMP-histidine intermediate" evidence="9">
    <location>
        <position position="340"/>
    </location>
</feature>
<feature type="binding site" evidence="11">
    <location>
        <position position="77"/>
    </location>
    <ligand>
        <name>Mn(2+)</name>
        <dbReference type="ChEBI" id="CHEBI:29035"/>
        <label>1</label>
    </ligand>
</feature>
<dbReference type="InterPro" id="IPR036025">
    <property type="entry name" value="RtcB-like_sf"/>
</dbReference>
<keyword evidence="6 10" id="KW-0342">GTP-binding</keyword>
<proteinExistence type="predicted"/>
<gene>
    <name evidence="12" type="primary">rtcB</name>
    <name evidence="12" type="ORF">SPSYN_02914</name>
</gene>
<dbReference type="SUPFAM" id="SSF103365">
    <property type="entry name" value="Hypothetical protein PH1602"/>
    <property type="match status" value="1"/>
</dbReference>
<feature type="binding site" evidence="10">
    <location>
        <begin position="169"/>
        <end position="173"/>
    </location>
    <ligand>
        <name>GMP</name>
        <dbReference type="ChEBI" id="CHEBI:58115"/>
    </ligand>
</feature>
<keyword evidence="2 12" id="KW-0436">Ligase</keyword>
<evidence type="ECO:0000256" key="10">
    <source>
        <dbReference type="PIRSR" id="PIRSR601233-2"/>
    </source>
</evidence>
<evidence type="ECO:0000256" key="6">
    <source>
        <dbReference type="ARBA" id="ARBA00023134"/>
    </source>
</evidence>
<dbReference type="OrthoDB" id="9802323at2"/>
<dbReference type="RefSeq" id="WP_161823179.1">
    <property type="nucleotide sequence ID" value="NZ_LSRS01000008.1"/>
</dbReference>
<comment type="cofactor">
    <cofactor evidence="11">
        <name>Mn(2+)</name>
        <dbReference type="ChEBI" id="CHEBI:29035"/>
    </cofactor>
    <text evidence="11">Binds 2 manganese ions per subunit.</text>
</comment>
<keyword evidence="4 10" id="KW-0547">Nucleotide-binding</keyword>
<feature type="binding site" evidence="11">
    <location>
        <position position="187"/>
    </location>
    <ligand>
        <name>Mn(2+)</name>
        <dbReference type="ChEBI" id="CHEBI:29035"/>
        <label>2</label>
    </ligand>
</feature>
<dbReference type="PANTHER" id="PTHR43749:SF2">
    <property type="entry name" value="RNA-SPLICING LIGASE RTCB"/>
    <property type="match status" value="1"/>
</dbReference>
<feature type="binding site" evidence="10">
    <location>
        <begin position="316"/>
        <end position="319"/>
    </location>
    <ligand>
        <name>GMP</name>
        <dbReference type="ChEBI" id="CHEBI:58115"/>
    </ligand>
</feature>
<evidence type="ECO:0000256" key="5">
    <source>
        <dbReference type="ARBA" id="ARBA00022800"/>
    </source>
</evidence>
<dbReference type="GO" id="GO:0030145">
    <property type="term" value="F:manganese ion binding"/>
    <property type="evidence" value="ECO:0007669"/>
    <property type="project" value="TreeGrafter"/>
</dbReference>
<dbReference type="GO" id="GO:0005525">
    <property type="term" value="F:GTP binding"/>
    <property type="evidence" value="ECO:0007669"/>
    <property type="project" value="UniProtKB-KW"/>
</dbReference>
<evidence type="ECO:0000256" key="2">
    <source>
        <dbReference type="ARBA" id="ARBA00022598"/>
    </source>
</evidence>
<dbReference type="GO" id="GO:0003909">
    <property type="term" value="F:DNA ligase activity"/>
    <property type="evidence" value="ECO:0007669"/>
    <property type="project" value="TreeGrafter"/>
</dbReference>
<dbReference type="AlphaFoldDB" id="A0A9D2WM54"/>
<evidence type="ECO:0000256" key="3">
    <source>
        <dbReference type="ARBA" id="ARBA00022723"/>
    </source>
</evidence>
<dbReference type="GO" id="GO:0170057">
    <property type="term" value="F:RNA ligase (GTP) activity"/>
    <property type="evidence" value="ECO:0007669"/>
    <property type="project" value="UniProtKB-EC"/>
</dbReference>
<dbReference type="GO" id="GO:0006281">
    <property type="term" value="P:DNA repair"/>
    <property type="evidence" value="ECO:0007669"/>
    <property type="project" value="TreeGrafter"/>
</dbReference>
<dbReference type="InterPro" id="IPR052915">
    <property type="entry name" value="RtcB-like"/>
</dbReference>
<dbReference type="Proteomes" id="UP000798488">
    <property type="component" value="Unassembled WGS sequence"/>
</dbReference>
<dbReference type="EMBL" id="LSRS01000008">
    <property type="protein sequence ID" value="KAF1084002.1"/>
    <property type="molecule type" value="Genomic_DNA"/>
</dbReference>
<evidence type="ECO:0000256" key="1">
    <source>
        <dbReference type="ARBA" id="ARBA00012726"/>
    </source>
</evidence>
<evidence type="ECO:0000313" key="13">
    <source>
        <dbReference type="Proteomes" id="UP000798488"/>
    </source>
</evidence>
<dbReference type="GO" id="GO:0006396">
    <property type="term" value="P:RNA processing"/>
    <property type="evidence" value="ECO:0007669"/>
    <property type="project" value="InterPro"/>
</dbReference>
<comment type="catalytic activity">
    <reaction evidence="8">
        <text>a 3'-end 3'-phospho-ribonucleotide-RNA + a 5'-end dephospho-ribonucleoside-RNA + GTP = a ribonucleotidyl-ribonucleotide-RNA + GMP + diphosphate</text>
        <dbReference type="Rhea" id="RHEA:68076"/>
        <dbReference type="Rhea" id="RHEA-COMP:10463"/>
        <dbReference type="Rhea" id="RHEA-COMP:13936"/>
        <dbReference type="Rhea" id="RHEA-COMP:17355"/>
        <dbReference type="ChEBI" id="CHEBI:33019"/>
        <dbReference type="ChEBI" id="CHEBI:37565"/>
        <dbReference type="ChEBI" id="CHEBI:58115"/>
        <dbReference type="ChEBI" id="CHEBI:83062"/>
        <dbReference type="ChEBI" id="CHEBI:138284"/>
        <dbReference type="ChEBI" id="CHEBI:173118"/>
        <dbReference type="EC" id="6.5.1.8"/>
    </reaction>
</comment>
<dbReference type="Pfam" id="PF01139">
    <property type="entry name" value="RtcB"/>
    <property type="match status" value="1"/>
</dbReference>
<accession>A0A9D2WM54</accession>
<sequence length="415" mass="46658">MFTLYNPKDQKWPIKVWLENAGQLEEDCLRQAKNLANLPFIHKWVALMPDTHSGYGMPIGGVITTRDVIIPNAVGVDIGCGMIFVQTNIPVEPLVTIATPHGKLAQTIINDIMRDIPTGFAHHKSKRACLAASDFLRKLSPEQRESMSQEMLANLDNAYFQVGTLGGGNHFIELQTDEQGYLGIMVHSGSRNVGYKICNYFNDRARELNRREHAPVPLEWDLAYLPTGSKLGMEYIRWMNLALDFAKENRARMLQVVMEKVSAKVGKYARIKDIEFSEPINCHHNYAAFEEHYGERVWVHRKGAIRAEKGEMGIIPGAMGACSYLVTGKGNPESYNSCSHGAGRRMSRSTAKKQFPVQDTIDDLKSLGVFLGKQKKYDVGEESRHAYKDIDFVISNELDLIEPKCRLKTIAVIKG</sequence>
<feature type="binding site" evidence="10">
    <location>
        <begin position="340"/>
        <end position="343"/>
    </location>
    <ligand>
        <name>GMP</name>
        <dbReference type="ChEBI" id="CHEBI:58115"/>
    </ligand>
</feature>
<feature type="binding site" evidence="11">
    <location>
        <position position="284"/>
    </location>
    <ligand>
        <name>Mn(2+)</name>
        <dbReference type="ChEBI" id="CHEBI:29035"/>
        <label>2</label>
    </ligand>
</feature>
<keyword evidence="13" id="KW-1185">Reference proteome</keyword>
<evidence type="ECO:0000256" key="9">
    <source>
        <dbReference type="PIRSR" id="PIRSR601233-1"/>
    </source>
</evidence>
<evidence type="ECO:0000256" key="8">
    <source>
        <dbReference type="ARBA" id="ARBA00047746"/>
    </source>
</evidence>
<keyword evidence="3 11" id="KW-0479">Metal-binding</keyword>
<keyword evidence="5" id="KW-0692">RNA repair</keyword>
<name>A0A9D2WM54_9FIRM</name>
<feature type="binding site" evidence="11">
    <location>
        <position position="170"/>
    </location>
    <ligand>
        <name>Mn(2+)</name>
        <dbReference type="ChEBI" id="CHEBI:29035"/>
        <label>1</label>
    </ligand>
</feature>
<keyword evidence="7 11" id="KW-0464">Manganese</keyword>
<protein>
    <recommendedName>
        <fullName evidence="1">3'-phosphate/5'-hydroxy nucleic acid ligase</fullName>
        <ecNumber evidence="1">6.5.1.8</ecNumber>
    </recommendedName>
</protein>